<dbReference type="SUPFAM" id="SSF47413">
    <property type="entry name" value="lambda repressor-like DNA-binding domains"/>
    <property type="match status" value="1"/>
</dbReference>
<dbReference type="Proteomes" id="UP000198793">
    <property type="component" value="Unassembled WGS sequence"/>
</dbReference>
<feature type="domain" description="HTH lacI-type" evidence="4">
    <location>
        <begin position="34"/>
        <end position="88"/>
    </location>
</feature>
<keyword evidence="2 5" id="KW-0238">DNA-binding</keyword>
<reference evidence="5 6" key="1">
    <citation type="submission" date="2016-10" db="EMBL/GenBank/DDBJ databases">
        <authorList>
            <person name="de Groot N.N."/>
        </authorList>
    </citation>
    <scope>NUCLEOTIDE SEQUENCE [LARGE SCALE GENOMIC DNA]</scope>
    <source>
        <strain evidence="6">L7-484,KACC 16230,DSM 25025</strain>
    </source>
</reference>
<keyword evidence="6" id="KW-1185">Reference proteome</keyword>
<protein>
    <submittedName>
        <fullName evidence="5">DNA-binding transcriptional regulator, LacI/PurR family</fullName>
    </submittedName>
</protein>
<keyword evidence="3" id="KW-0804">Transcription</keyword>
<evidence type="ECO:0000259" key="4">
    <source>
        <dbReference type="PROSITE" id="PS50932"/>
    </source>
</evidence>
<dbReference type="CDD" id="cd01392">
    <property type="entry name" value="HTH_LacI"/>
    <property type="match status" value="1"/>
</dbReference>
<dbReference type="Gene3D" id="1.10.260.40">
    <property type="entry name" value="lambda repressor-like DNA-binding domains"/>
    <property type="match status" value="1"/>
</dbReference>
<dbReference type="STRING" id="1166073.SAMN05192530_11131"/>
<dbReference type="InterPro" id="IPR028082">
    <property type="entry name" value="Peripla_BP_I"/>
</dbReference>
<dbReference type="Pfam" id="PF13377">
    <property type="entry name" value="Peripla_BP_3"/>
    <property type="match status" value="1"/>
</dbReference>
<dbReference type="PROSITE" id="PS50932">
    <property type="entry name" value="HTH_LACI_2"/>
    <property type="match status" value="1"/>
</dbReference>
<dbReference type="PANTHER" id="PTHR30146">
    <property type="entry name" value="LACI-RELATED TRANSCRIPTIONAL REPRESSOR"/>
    <property type="match status" value="1"/>
</dbReference>
<dbReference type="Pfam" id="PF00356">
    <property type="entry name" value="LacI"/>
    <property type="match status" value="1"/>
</dbReference>
<dbReference type="Gene3D" id="3.40.50.2300">
    <property type="match status" value="2"/>
</dbReference>
<keyword evidence="1" id="KW-0805">Transcription regulation</keyword>
<gene>
    <name evidence="5" type="ORF">SAMN05192530_11131</name>
</gene>
<evidence type="ECO:0000256" key="2">
    <source>
        <dbReference type="ARBA" id="ARBA00023125"/>
    </source>
</evidence>
<evidence type="ECO:0000256" key="3">
    <source>
        <dbReference type="ARBA" id="ARBA00023163"/>
    </source>
</evidence>
<accession>A0A1H0LSN2</accession>
<dbReference type="CDD" id="cd06278">
    <property type="entry name" value="PBP1_LacI-like"/>
    <property type="match status" value="1"/>
</dbReference>
<sequence>MTLQSCVSDECTAMQGRGGDLSKTTRPSVGPAFASAQEVARRAGVSRSAVSRAFTPGASIAPDTRAKVEAAAAELGYHVNHLARGLMRQQTGIVCLVVADIQTPYLSRLLENLSRRLQEAGKVVMVLNAGRASGNVEGALRQTLNYRADATVVLSGTPYRSIAQSCLDSGQRLVLLNRNDHLPGTVNLSVDNARAARTAATLFLHAGYRRLALVTSGVGTPSLTARRNCFLATAGEAGVEVHVWEGGATAYESGLQAGTALFSSAEPPDAVFAVTDLLACGVMDAARHRFRRRVPDDVGVIGFDDIEQAGWASYDLTTFGQPVAEIADWTVRVVAGGTVEEPADRVFEAPLVWRSSVARSL</sequence>
<dbReference type="GO" id="GO:0003700">
    <property type="term" value="F:DNA-binding transcription factor activity"/>
    <property type="evidence" value="ECO:0007669"/>
    <property type="project" value="TreeGrafter"/>
</dbReference>
<dbReference type="InterPro" id="IPR000843">
    <property type="entry name" value="HTH_LacI"/>
</dbReference>
<dbReference type="PANTHER" id="PTHR30146:SF138">
    <property type="entry name" value="TRANSCRIPTIONAL REGULATORY PROTEIN"/>
    <property type="match status" value="1"/>
</dbReference>
<dbReference type="InterPro" id="IPR046335">
    <property type="entry name" value="LacI/GalR-like_sensor"/>
</dbReference>
<dbReference type="AlphaFoldDB" id="A0A1H0LSN2"/>
<dbReference type="SMART" id="SM00354">
    <property type="entry name" value="HTH_LACI"/>
    <property type="match status" value="1"/>
</dbReference>
<evidence type="ECO:0000313" key="6">
    <source>
        <dbReference type="Proteomes" id="UP000198793"/>
    </source>
</evidence>
<dbReference type="GO" id="GO:0000976">
    <property type="term" value="F:transcription cis-regulatory region binding"/>
    <property type="evidence" value="ECO:0007669"/>
    <property type="project" value="TreeGrafter"/>
</dbReference>
<evidence type="ECO:0000256" key="1">
    <source>
        <dbReference type="ARBA" id="ARBA00023015"/>
    </source>
</evidence>
<dbReference type="EMBL" id="FNIT01000011">
    <property type="protein sequence ID" value="SDO71051.1"/>
    <property type="molecule type" value="Genomic_DNA"/>
</dbReference>
<proteinExistence type="predicted"/>
<dbReference type="SUPFAM" id="SSF53822">
    <property type="entry name" value="Periplasmic binding protein-like I"/>
    <property type="match status" value="1"/>
</dbReference>
<dbReference type="InterPro" id="IPR010982">
    <property type="entry name" value="Lambda_DNA-bd_dom_sf"/>
</dbReference>
<name>A0A1H0LSN2_9HYPH</name>
<evidence type="ECO:0000313" key="5">
    <source>
        <dbReference type="EMBL" id="SDO71051.1"/>
    </source>
</evidence>
<organism evidence="5 6">
    <name type="scientific">Aureimonas jatrophae</name>
    <dbReference type="NCBI Taxonomy" id="1166073"/>
    <lineage>
        <taxon>Bacteria</taxon>
        <taxon>Pseudomonadati</taxon>
        <taxon>Pseudomonadota</taxon>
        <taxon>Alphaproteobacteria</taxon>
        <taxon>Hyphomicrobiales</taxon>
        <taxon>Aurantimonadaceae</taxon>
        <taxon>Aureimonas</taxon>
    </lineage>
</organism>